<keyword evidence="2" id="KW-1185">Reference proteome</keyword>
<dbReference type="RefSeq" id="WP_346148097.1">
    <property type="nucleotide sequence ID" value="NZ_BAAATE010000009.1"/>
</dbReference>
<accession>A0ABP6EF66</accession>
<dbReference type="EMBL" id="BAAATE010000009">
    <property type="protein sequence ID" value="GAA2663591.1"/>
    <property type="molecule type" value="Genomic_DNA"/>
</dbReference>
<name>A0ABP6EF66_9ACTN</name>
<organism evidence="1 2">
    <name type="scientific">Nonomuraea recticatena</name>
    <dbReference type="NCBI Taxonomy" id="46178"/>
    <lineage>
        <taxon>Bacteria</taxon>
        <taxon>Bacillati</taxon>
        <taxon>Actinomycetota</taxon>
        <taxon>Actinomycetes</taxon>
        <taxon>Streptosporangiales</taxon>
        <taxon>Streptosporangiaceae</taxon>
        <taxon>Nonomuraea</taxon>
    </lineage>
</organism>
<dbReference type="SUPFAM" id="SSF56112">
    <property type="entry name" value="Protein kinase-like (PK-like)"/>
    <property type="match status" value="1"/>
</dbReference>
<reference evidence="2" key="1">
    <citation type="journal article" date="2019" name="Int. J. Syst. Evol. Microbiol.">
        <title>The Global Catalogue of Microorganisms (GCM) 10K type strain sequencing project: providing services to taxonomists for standard genome sequencing and annotation.</title>
        <authorList>
            <consortium name="The Broad Institute Genomics Platform"/>
            <consortium name="The Broad Institute Genome Sequencing Center for Infectious Disease"/>
            <person name="Wu L."/>
            <person name="Ma J."/>
        </authorList>
    </citation>
    <scope>NUCLEOTIDE SEQUENCE [LARGE SCALE GENOMIC DNA]</scope>
    <source>
        <strain evidence="2">JCM 6835</strain>
    </source>
</reference>
<gene>
    <name evidence="1" type="ORF">GCM10010412_038270</name>
</gene>
<dbReference type="Proteomes" id="UP001501666">
    <property type="component" value="Unassembled WGS sequence"/>
</dbReference>
<proteinExistence type="predicted"/>
<sequence>MIEVPAELAASHLRYADDAGPEWTAALPALAEHFLGRWELRPDGPVMHGVVSLVLPVVRPDGTRAALKLQPATEENVGEGPGLRVWAGDGVVRLLDEATVPSPSSPHQANALLLERLEGRRSLEEMPDVTEALEILTRLLARLVAHPGPEGMRTLADIATDMLEATPEQARRAHPDDLPWIERCAAAVRELAGEAGDRLLHWDLHYSNVLAGGREPWLAIDPKPLVGDPGFELLPALRNRWPSTDVRGTLLRRFDQMVEGLGLDRDRAVGWTLGRVLQDALWDLEDGESRIDQNEVAIVEALLSR</sequence>
<comment type="caution">
    <text evidence="1">The sequence shown here is derived from an EMBL/GenBank/DDBJ whole genome shotgun (WGS) entry which is preliminary data.</text>
</comment>
<dbReference type="Pfam" id="PF04655">
    <property type="entry name" value="APH_6_hur"/>
    <property type="match status" value="1"/>
</dbReference>
<evidence type="ECO:0000313" key="2">
    <source>
        <dbReference type="Proteomes" id="UP001501666"/>
    </source>
</evidence>
<protein>
    <submittedName>
        <fullName evidence="1">Aminoglycoside phosphotransferase family protein</fullName>
    </submittedName>
</protein>
<dbReference type="InterPro" id="IPR011009">
    <property type="entry name" value="Kinase-like_dom_sf"/>
</dbReference>
<dbReference type="InterPro" id="IPR006748">
    <property type="entry name" value="NH2Glyco/OHUrea_AB-resist_kin"/>
</dbReference>
<evidence type="ECO:0000313" key="1">
    <source>
        <dbReference type="EMBL" id="GAA2663591.1"/>
    </source>
</evidence>